<evidence type="ECO:0000313" key="1">
    <source>
        <dbReference type="EMBL" id="KIX85214.1"/>
    </source>
</evidence>
<dbReference type="AlphaFoldDB" id="A0A0D2GPD3"/>
<proteinExistence type="predicted"/>
<accession>A0A0D2GPD3</accession>
<dbReference type="Proteomes" id="UP000032214">
    <property type="component" value="Unassembled WGS sequence"/>
</dbReference>
<keyword evidence="2" id="KW-1185">Reference proteome</keyword>
<comment type="caution">
    <text evidence="1">The sequence shown here is derived from an EMBL/GenBank/DDBJ whole genome shotgun (WGS) entry which is preliminary data.</text>
</comment>
<organism evidence="1 2">
    <name type="scientific">candidate division TM6 bacterium JCVI TM6SC1</name>
    <dbReference type="NCBI Taxonomy" id="1306947"/>
    <lineage>
        <taxon>Bacteria</taxon>
        <taxon>Candidatus Babelota</taxon>
        <taxon>Vermiphilus</taxon>
    </lineage>
</organism>
<sequence length="593" mass="69860">MHYKYLGLLIGLLGLYLQSHTMERDLCKPTFPQEQQARTVWIESVIRPLIQNSIVEQMYEDTVPTISKLSKISGTFAQKVFRANTYTPKIDLVKPDAYIQEAKDRDWYFFSNPTLCQFDENSWNNFINDIRHTCKCLEWNNTTNKYEFTIRTVKAYCVGQSVDNSHIYTQCLIKKIPDHKNIYQKDVWPVCKWTDKKLLLDRVLKNIITNLQSIDLDCGKFLNPYDPWELLEIIQQELLTAQIIDEKVDLVYLAYYFYPIINTFGSLENIHAYLDRHAHNNTKLRYGLWRKLLLVGAQTNKHAVFQLFFEQPNIQKEFQALDNHILWSTDQTLCARYTSLYSLLDPLFVTEDIDNIINIFYMKGGTFAAVSCGIYDLLLCAMKFNSTTIVEYFIQNLVNNRQLSAYWNETPYRARMILRQLLIHCINANNTKIVHLLFNLIAPEQPWFIYRDIITEINLSDLNSTYVWLITTPRASQLECQKFQVPHPLFHNNHINQAYTDCIWYMLALNYSQILKNYDLQDLLRIYIKAFDHYLGYCNRSDDYVKAEMSETDTKGEFLVNFFKRAAKKYPNNTDLQVLLSHLGSGLYDVKFK</sequence>
<protein>
    <submittedName>
        <fullName evidence="1">Uncharacterized protein</fullName>
    </submittedName>
</protein>
<evidence type="ECO:0000313" key="2">
    <source>
        <dbReference type="Proteomes" id="UP000032214"/>
    </source>
</evidence>
<gene>
    <name evidence="1" type="ORF">J120_02710</name>
</gene>
<reference evidence="1 2" key="1">
    <citation type="journal article" date="2013" name="Proc. Natl. Acad. Sci. U.S.A.">
        <title>Candidate phylum TM6 genome recovered from a hospital sink biofilm provides genomic insights into this uncultivated phylum.</title>
        <authorList>
            <person name="McLean J.S."/>
            <person name="Lombardo M.J."/>
            <person name="Badger J.H."/>
            <person name="Edlund A."/>
            <person name="Novotny M."/>
            <person name="Yee-Greenbaum J."/>
            <person name="Vyahhi N."/>
            <person name="Hall A.P."/>
            <person name="Yang Y."/>
            <person name="Dupont C.L."/>
            <person name="Ziegler M.G."/>
            <person name="Chitsaz H."/>
            <person name="Allen A.E."/>
            <person name="Yooseph S."/>
            <person name="Tesler G."/>
            <person name="Pevzner P.A."/>
            <person name="Friedman R.M."/>
            <person name="Nealson K.H."/>
            <person name="Venter J.C."/>
            <person name="Lasken R.S."/>
        </authorList>
    </citation>
    <scope>NUCLEOTIDE SEQUENCE [LARGE SCALE GENOMIC DNA]</scope>
    <source>
        <strain evidence="1 2">TM6SC1</strain>
    </source>
</reference>
<name>A0A0D2GPD3_9BACT</name>
<dbReference type="EMBL" id="ARQD01000002">
    <property type="protein sequence ID" value="KIX85214.1"/>
    <property type="molecule type" value="Genomic_DNA"/>
</dbReference>
<dbReference type="STRING" id="1306947.J120_02710"/>